<dbReference type="Pfam" id="PF23256">
    <property type="entry name" value="CHX17_2nd"/>
    <property type="match status" value="1"/>
</dbReference>
<evidence type="ECO:0000256" key="8">
    <source>
        <dbReference type="ARBA" id="ARBA00023136"/>
    </source>
</evidence>
<evidence type="ECO:0000256" key="6">
    <source>
        <dbReference type="ARBA" id="ARBA00022989"/>
    </source>
</evidence>
<dbReference type="InterPro" id="IPR038770">
    <property type="entry name" value="Na+/solute_symporter_sf"/>
</dbReference>
<feature type="compositionally biased region" description="Low complexity" evidence="11">
    <location>
        <begin position="1"/>
        <end position="25"/>
    </location>
</feature>
<feature type="transmembrane region" description="Helical" evidence="12">
    <location>
        <begin position="316"/>
        <end position="337"/>
    </location>
</feature>
<keyword evidence="5" id="KW-0630">Potassium</keyword>
<feature type="compositionally biased region" description="Basic and acidic residues" evidence="11">
    <location>
        <begin position="904"/>
        <end position="926"/>
    </location>
</feature>
<gene>
    <name evidence="14" type="ORF">LITE_LOCUS40319</name>
</gene>
<dbReference type="Pfam" id="PF23259">
    <property type="entry name" value="CHX17_C"/>
    <property type="match status" value="1"/>
</dbReference>
<name>A0AAV0PV94_9ROSI</name>
<evidence type="ECO:0000256" key="2">
    <source>
        <dbReference type="ARBA" id="ARBA00022448"/>
    </source>
</evidence>
<keyword evidence="3" id="KW-0633">Potassium transport</keyword>
<comment type="similarity">
    <text evidence="9">Belongs to the monovalent cation:proton antiporter 2 (CPA2) transporter (TC 2.A.37) family. CHX (TC 2.A.37.4) subfamily.</text>
</comment>
<keyword evidence="10" id="KW-0539">Nucleus</keyword>
<keyword evidence="10" id="KW-0238">DNA-binding</keyword>
<keyword evidence="7" id="KW-0406">Ion transport</keyword>
<evidence type="ECO:0000256" key="7">
    <source>
        <dbReference type="ARBA" id="ARBA00023065"/>
    </source>
</evidence>
<dbReference type="GO" id="GO:0005634">
    <property type="term" value="C:nucleus"/>
    <property type="evidence" value="ECO:0007669"/>
    <property type="project" value="UniProtKB-UniRule"/>
</dbReference>
<comment type="caution">
    <text evidence="14">The sequence shown here is derived from an EMBL/GenBank/DDBJ whole genome shotgun (WGS) entry which is preliminary data.</text>
</comment>
<keyword evidence="15" id="KW-1185">Reference proteome</keyword>
<feature type="transmembrane region" description="Helical" evidence="12">
    <location>
        <begin position="358"/>
        <end position="387"/>
    </location>
</feature>
<feature type="transmembrane region" description="Helical" evidence="12">
    <location>
        <begin position="191"/>
        <end position="212"/>
    </location>
</feature>
<accession>A0AAV0PV94</accession>
<evidence type="ECO:0000256" key="11">
    <source>
        <dbReference type="SAM" id="MobiDB-lite"/>
    </source>
</evidence>
<dbReference type="SUPFAM" id="SSF47095">
    <property type="entry name" value="HMG-box"/>
    <property type="match status" value="1"/>
</dbReference>
<feature type="transmembrane region" description="Helical" evidence="12">
    <location>
        <begin position="219"/>
        <end position="241"/>
    </location>
</feature>
<feature type="DNA-binding region" description="HMG box" evidence="10">
    <location>
        <begin position="87"/>
        <end position="156"/>
    </location>
</feature>
<evidence type="ECO:0000256" key="10">
    <source>
        <dbReference type="PROSITE-ProRule" id="PRU00267"/>
    </source>
</evidence>
<dbReference type="Gene3D" id="1.10.30.10">
    <property type="entry name" value="High mobility group box domain"/>
    <property type="match status" value="1"/>
</dbReference>
<keyword evidence="2" id="KW-0813">Transport</keyword>
<feature type="transmembrane region" description="Helical" evidence="12">
    <location>
        <begin position="253"/>
        <end position="274"/>
    </location>
</feature>
<dbReference type="PANTHER" id="PTHR32468:SF68">
    <property type="entry name" value="CATION_H+ EXCHANGER DOMAIN-CONTAINING PROTEIN"/>
    <property type="match status" value="1"/>
</dbReference>
<sequence>MVATKTSKSRKSSSLPSSSPASSAPGETPAVDSNRRMVLRIKCGEGARNSIRQVTLSSELDRKLTGTRSITKKKPKKKLDKVDTKMPKKPPTAFFFYLEDFRKDFREQNPDVKSMREIGKACGEKWKTMTYEEKVKYYDIATQKRAEFESALKDYTKKKGGILIGPTALGNLGYFQQMFPLRALMMLETVSYWALTCHVFLLGLETDVASVLRAGKKAIHVAAFGFLFPLLAGIALFLMIHKNRPDEESSQSQFVYFAAPLAMTGFPVVSRILVELKLIHTDLGRLAMSCALVEDLVGWAFVIVLLPYTISFLNAVYSALANVAFILFCVYAVRPVLAILIRRTTAHRNNVNEHYLSFIMVSVSLFACATEVLGTGSLVGAFVFGVIMPDRVIAGMLADKFEDFMSGYLLPLYFVTCGLKINLKEVNSNWAGPAFTILICCSLKIIGAMITTSRYKIPRRDAFALGLISNTKGIISMFMANLAIDKKILSSYEYATLVLSIAVMTAATGPIIANMYRPAKRLSHYKQRTIQQAKGAESELRVLACFHGPYNITGMINLFDSSATTKESPLNVFALHLVELTGRASAMLIIHNPGKSRAGRKDANSEQILTALDTFASLNDSIEMHPLTALSPFVTMHDDICSLAEDRRVSFVILPFHKPPTRDGKLDEEGSTSFRGVNLNVLANAPCTVGLFVDRGFGETQNEDSSLKRQVAMLFFGGPDDREALAYASRMGASGVVNLRVVRFQSGMLESNHGGDASAYVERQRKLDEMCLNEFRLRSAGQEMIHYEEKEVNGEEEVVFILREMATTQQIDLFLVGKGEGALQPLTAALLDWCEYPELGPIGDSLVSMDDSRSSVLIVQQYIGPEEEAEELGDQRREHMVDVHEPSEHSREHLGKWQVPGEEDEHHLGGFEMEPFDRHKRDDGMDGLKYNY</sequence>
<dbReference type="InterPro" id="IPR009071">
    <property type="entry name" value="HMG_box_dom"/>
</dbReference>
<feature type="transmembrane region" description="Helical" evidence="12">
    <location>
        <begin position="462"/>
        <end position="484"/>
    </location>
</feature>
<dbReference type="PANTHER" id="PTHR32468">
    <property type="entry name" value="CATION/H + ANTIPORTER"/>
    <property type="match status" value="1"/>
</dbReference>
<dbReference type="GO" id="GO:0006885">
    <property type="term" value="P:regulation of pH"/>
    <property type="evidence" value="ECO:0007669"/>
    <property type="project" value="TreeGrafter"/>
</dbReference>
<reference evidence="14" key="1">
    <citation type="submission" date="2022-08" db="EMBL/GenBank/DDBJ databases">
        <authorList>
            <person name="Gutierrez-Valencia J."/>
        </authorList>
    </citation>
    <scope>NUCLEOTIDE SEQUENCE</scope>
</reference>
<dbReference type="Proteomes" id="UP001154282">
    <property type="component" value="Unassembled WGS sequence"/>
</dbReference>
<keyword evidence="6 12" id="KW-1133">Transmembrane helix</keyword>
<evidence type="ECO:0000256" key="5">
    <source>
        <dbReference type="ARBA" id="ARBA00022958"/>
    </source>
</evidence>
<dbReference type="GO" id="GO:0016020">
    <property type="term" value="C:membrane"/>
    <property type="evidence" value="ECO:0007669"/>
    <property type="project" value="UniProtKB-SubCell"/>
</dbReference>
<feature type="domain" description="HMG box" evidence="13">
    <location>
        <begin position="87"/>
        <end position="156"/>
    </location>
</feature>
<dbReference type="InterPro" id="IPR050794">
    <property type="entry name" value="CPA2_transporter"/>
</dbReference>
<dbReference type="GO" id="GO:0015297">
    <property type="term" value="F:antiporter activity"/>
    <property type="evidence" value="ECO:0007669"/>
    <property type="project" value="InterPro"/>
</dbReference>
<feature type="compositionally biased region" description="Basic and acidic residues" evidence="11">
    <location>
        <begin position="885"/>
        <end position="895"/>
    </location>
</feature>
<dbReference type="GO" id="GO:0003677">
    <property type="term" value="F:DNA binding"/>
    <property type="evidence" value="ECO:0007669"/>
    <property type="project" value="UniProtKB-UniRule"/>
</dbReference>
<protein>
    <recommendedName>
        <fullName evidence="13">HMG box domain-containing protein</fullName>
    </recommendedName>
</protein>
<evidence type="ECO:0000256" key="4">
    <source>
        <dbReference type="ARBA" id="ARBA00022692"/>
    </source>
</evidence>
<dbReference type="GO" id="GO:1902600">
    <property type="term" value="P:proton transmembrane transport"/>
    <property type="evidence" value="ECO:0007669"/>
    <property type="project" value="InterPro"/>
</dbReference>
<feature type="transmembrane region" description="Helical" evidence="12">
    <location>
        <begin position="286"/>
        <end position="310"/>
    </location>
</feature>
<dbReference type="CDD" id="cd22005">
    <property type="entry name" value="HMG-box_AtHMGB1-like"/>
    <property type="match status" value="1"/>
</dbReference>
<dbReference type="EMBL" id="CAMGYJ010000009">
    <property type="protein sequence ID" value="CAI0475108.1"/>
    <property type="molecule type" value="Genomic_DNA"/>
</dbReference>
<dbReference type="GO" id="GO:0006813">
    <property type="term" value="P:potassium ion transport"/>
    <property type="evidence" value="ECO:0007669"/>
    <property type="project" value="UniProtKB-KW"/>
</dbReference>
<dbReference type="GO" id="GO:0012505">
    <property type="term" value="C:endomembrane system"/>
    <property type="evidence" value="ECO:0007669"/>
    <property type="project" value="TreeGrafter"/>
</dbReference>
<comment type="subcellular location">
    <subcellularLocation>
        <location evidence="1">Membrane</location>
        <topology evidence="1">Multi-pass membrane protein</topology>
    </subcellularLocation>
</comment>
<dbReference type="InterPro" id="IPR057291">
    <property type="entry name" value="CHX17_2nd"/>
</dbReference>
<dbReference type="SMART" id="SM00398">
    <property type="entry name" value="HMG"/>
    <property type="match status" value="1"/>
</dbReference>
<dbReference type="Pfam" id="PF00999">
    <property type="entry name" value="Na_H_Exchanger"/>
    <property type="match status" value="1"/>
</dbReference>
<keyword evidence="8 12" id="KW-0472">Membrane</keyword>
<feature type="region of interest" description="Disordered" evidence="11">
    <location>
        <begin position="1"/>
        <end position="35"/>
    </location>
</feature>
<feature type="transmembrane region" description="Helical" evidence="12">
    <location>
        <begin position="496"/>
        <end position="516"/>
    </location>
</feature>
<feature type="transmembrane region" description="Helical" evidence="12">
    <location>
        <begin position="160"/>
        <end position="179"/>
    </location>
</feature>
<evidence type="ECO:0000256" key="9">
    <source>
        <dbReference type="ARBA" id="ARBA00038341"/>
    </source>
</evidence>
<dbReference type="InterPro" id="IPR006153">
    <property type="entry name" value="Cation/H_exchanger_TM"/>
</dbReference>
<evidence type="ECO:0000259" key="13">
    <source>
        <dbReference type="PROSITE" id="PS50118"/>
    </source>
</evidence>
<dbReference type="Gene3D" id="1.20.1530.20">
    <property type="match status" value="1"/>
</dbReference>
<evidence type="ECO:0000313" key="15">
    <source>
        <dbReference type="Proteomes" id="UP001154282"/>
    </source>
</evidence>
<keyword evidence="4 12" id="KW-0812">Transmembrane</keyword>
<evidence type="ECO:0000256" key="12">
    <source>
        <dbReference type="SAM" id="Phobius"/>
    </source>
</evidence>
<dbReference type="InterPro" id="IPR036910">
    <property type="entry name" value="HMG_box_dom_sf"/>
</dbReference>
<evidence type="ECO:0000313" key="14">
    <source>
        <dbReference type="EMBL" id="CAI0475108.1"/>
    </source>
</evidence>
<dbReference type="PROSITE" id="PS50118">
    <property type="entry name" value="HMG_BOX_2"/>
    <property type="match status" value="1"/>
</dbReference>
<dbReference type="Pfam" id="PF00505">
    <property type="entry name" value="HMG_box"/>
    <property type="match status" value="1"/>
</dbReference>
<evidence type="ECO:0000256" key="3">
    <source>
        <dbReference type="ARBA" id="ARBA00022538"/>
    </source>
</evidence>
<feature type="transmembrane region" description="Helical" evidence="12">
    <location>
        <begin position="430"/>
        <end position="450"/>
    </location>
</feature>
<dbReference type="AlphaFoldDB" id="A0AAV0PV94"/>
<feature type="region of interest" description="Disordered" evidence="11">
    <location>
        <begin position="885"/>
        <end position="932"/>
    </location>
</feature>
<dbReference type="InterPro" id="IPR057290">
    <property type="entry name" value="CHX17_C"/>
</dbReference>
<organism evidence="14 15">
    <name type="scientific">Linum tenue</name>
    <dbReference type="NCBI Taxonomy" id="586396"/>
    <lineage>
        <taxon>Eukaryota</taxon>
        <taxon>Viridiplantae</taxon>
        <taxon>Streptophyta</taxon>
        <taxon>Embryophyta</taxon>
        <taxon>Tracheophyta</taxon>
        <taxon>Spermatophyta</taxon>
        <taxon>Magnoliopsida</taxon>
        <taxon>eudicotyledons</taxon>
        <taxon>Gunneridae</taxon>
        <taxon>Pentapetalae</taxon>
        <taxon>rosids</taxon>
        <taxon>fabids</taxon>
        <taxon>Malpighiales</taxon>
        <taxon>Linaceae</taxon>
        <taxon>Linum</taxon>
    </lineage>
</organism>
<evidence type="ECO:0000256" key="1">
    <source>
        <dbReference type="ARBA" id="ARBA00004141"/>
    </source>
</evidence>
<proteinExistence type="inferred from homology"/>